<gene>
    <name evidence="2" type="ORF">EVG20_g1920</name>
</gene>
<organism evidence="2 3">
    <name type="scientific">Dentipellis fragilis</name>
    <dbReference type="NCBI Taxonomy" id="205917"/>
    <lineage>
        <taxon>Eukaryota</taxon>
        <taxon>Fungi</taxon>
        <taxon>Dikarya</taxon>
        <taxon>Basidiomycota</taxon>
        <taxon>Agaricomycotina</taxon>
        <taxon>Agaricomycetes</taxon>
        <taxon>Russulales</taxon>
        <taxon>Hericiaceae</taxon>
        <taxon>Dentipellis</taxon>
    </lineage>
</organism>
<feature type="chain" id="PRO_5021192962" evidence="1">
    <location>
        <begin position="22"/>
        <end position="139"/>
    </location>
</feature>
<evidence type="ECO:0000313" key="3">
    <source>
        <dbReference type="Proteomes" id="UP000298327"/>
    </source>
</evidence>
<evidence type="ECO:0000313" key="2">
    <source>
        <dbReference type="EMBL" id="TFY71101.1"/>
    </source>
</evidence>
<dbReference type="EMBL" id="SEOQ01000067">
    <property type="protein sequence ID" value="TFY71101.1"/>
    <property type="molecule type" value="Genomic_DNA"/>
</dbReference>
<dbReference type="OrthoDB" id="10424446at2759"/>
<dbReference type="AlphaFoldDB" id="A0A4Y9ZBC9"/>
<evidence type="ECO:0000256" key="1">
    <source>
        <dbReference type="SAM" id="SignalP"/>
    </source>
</evidence>
<accession>A0A4Y9ZBC9</accession>
<proteinExistence type="predicted"/>
<reference evidence="2 3" key="1">
    <citation type="submission" date="2019-02" db="EMBL/GenBank/DDBJ databases">
        <title>Genome sequencing of the rare red list fungi Dentipellis fragilis.</title>
        <authorList>
            <person name="Buettner E."/>
            <person name="Kellner H."/>
        </authorList>
    </citation>
    <scope>NUCLEOTIDE SEQUENCE [LARGE SCALE GENOMIC DNA]</scope>
    <source>
        <strain evidence="2 3">DSM 105465</strain>
    </source>
</reference>
<keyword evidence="3" id="KW-1185">Reference proteome</keyword>
<dbReference type="Proteomes" id="UP000298327">
    <property type="component" value="Unassembled WGS sequence"/>
</dbReference>
<sequence>MLRSIFLHALVSVMLIFPVLGTQPPAQNHHEPFRESIEHAQGSKESCQHRRIDPGRFAALQDVKLPTPTVTSTMSGYSLPVSSTLERPLSTPPIATHLLRTTSPTPSSVRDIPESPALYQNADGQQVVLEDAFRANEEL</sequence>
<protein>
    <submittedName>
        <fullName evidence="2">Uncharacterized protein</fullName>
    </submittedName>
</protein>
<keyword evidence="1" id="KW-0732">Signal</keyword>
<feature type="signal peptide" evidence="1">
    <location>
        <begin position="1"/>
        <end position="21"/>
    </location>
</feature>
<comment type="caution">
    <text evidence="2">The sequence shown here is derived from an EMBL/GenBank/DDBJ whole genome shotgun (WGS) entry which is preliminary data.</text>
</comment>
<name>A0A4Y9ZBC9_9AGAM</name>